<organism evidence="3 4">
    <name type="scientific">Theileria equi strain WA</name>
    <dbReference type="NCBI Taxonomy" id="1537102"/>
    <lineage>
        <taxon>Eukaryota</taxon>
        <taxon>Sar</taxon>
        <taxon>Alveolata</taxon>
        <taxon>Apicomplexa</taxon>
        <taxon>Aconoidasida</taxon>
        <taxon>Piroplasmida</taxon>
        <taxon>Theileriidae</taxon>
        <taxon>Theileria</taxon>
    </lineage>
</organism>
<dbReference type="VEuPathDB" id="PiroplasmaDB:BEWA_003630"/>
<evidence type="ECO:0000313" key="3">
    <source>
        <dbReference type="EMBL" id="AFZ80955.1"/>
    </source>
</evidence>
<dbReference type="Proteomes" id="UP000031512">
    <property type="component" value="Chromosome 3"/>
</dbReference>
<proteinExistence type="predicted"/>
<protein>
    <recommendedName>
        <fullName evidence="2">C2H2-type domain-containing protein</fullName>
    </recommendedName>
</protein>
<dbReference type="SMART" id="SM00355">
    <property type="entry name" value="ZnF_C2H2"/>
    <property type="match status" value="2"/>
</dbReference>
<dbReference type="KEGG" id="beq:BEWA_003630"/>
<dbReference type="GeneID" id="15805562"/>
<gene>
    <name evidence="3" type="ORF">BEWA_003630</name>
</gene>
<evidence type="ECO:0000313" key="4">
    <source>
        <dbReference type="Proteomes" id="UP000031512"/>
    </source>
</evidence>
<feature type="region of interest" description="Disordered" evidence="1">
    <location>
        <begin position="143"/>
        <end position="170"/>
    </location>
</feature>
<dbReference type="RefSeq" id="XP_004830621.1">
    <property type="nucleotide sequence ID" value="XM_004830564.1"/>
</dbReference>
<keyword evidence="4" id="KW-1185">Reference proteome</keyword>
<evidence type="ECO:0000259" key="2">
    <source>
        <dbReference type="PROSITE" id="PS00028"/>
    </source>
</evidence>
<name>L0AZH2_THEEQ</name>
<dbReference type="InterPro" id="IPR013087">
    <property type="entry name" value="Znf_C2H2_type"/>
</dbReference>
<dbReference type="EMBL" id="CP001670">
    <property type="protein sequence ID" value="AFZ80955.1"/>
    <property type="molecule type" value="Genomic_DNA"/>
</dbReference>
<sequence length="309" mass="35576">MSDNVPYNAAGYFYGYQPCPPGYYPGYPAGYAAPTVPYYYVPAPPYYPVYPYGQYTPGVVNAAVNRPKRSMWECLFCNLTFKNKTEHDDHIQESHVECEHEGCNYSAPLDIMEVHRLKHIKNENGESILDSVEETRRWIRNRKRRHPSRRKRDEDVSLKDTTDSTEASSVEYEESVLEKLLRDAHSLSKKQTKKEKKSALYPVISKVKEQPSALLRLSNPLKYDHLLSKLDSGPYSYRSAIGDGRCPHIRKDGQCKFGPKCAFLSKSQFTVPKRPPHILHLLKNDIYETEKTLIDVIKTIVACNFFDDE</sequence>
<reference evidence="3 4" key="1">
    <citation type="journal article" date="2012" name="BMC Genomics">
        <title>Comparative genomic analysis and phylogenetic position of Theileria equi.</title>
        <authorList>
            <person name="Kappmeyer L.S."/>
            <person name="Thiagarajan M."/>
            <person name="Herndon D.R."/>
            <person name="Ramsay J.D."/>
            <person name="Caler E."/>
            <person name="Djikeng A."/>
            <person name="Gillespie J.J."/>
            <person name="Lau A.O."/>
            <person name="Roalson E.H."/>
            <person name="Silva J.C."/>
            <person name="Silva M.G."/>
            <person name="Suarez C.E."/>
            <person name="Ueti M.W."/>
            <person name="Nene V.M."/>
            <person name="Mealey R.H."/>
            <person name="Knowles D.P."/>
            <person name="Brayton K.A."/>
        </authorList>
    </citation>
    <scope>NUCLEOTIDE SEQUENCE [LARGE SCALE GENOMIC DNA]</scope>
    <source>
        <strain evidence="3 4">WA</strain>
    </source>
</reference>
<accession>L0AZH2</accession>
<dbReference type="eggNOG" id="ENOG502S92M">
    <property type="taxonomic scope" value="Eukaryota"/>
</dbReference>
<dbReference type="OrthoDB" id="273070at2759"/>
<dbReference type="AlphaFoldDB" id="L0AZH2"/>
<feature type="compositionally biased region" description="Basic and acidic residues" evidence="1">
    <location>
        <begin position="151"/>
        <end position="162"/>
    </location>
</feature>
<evidence type="ECO:0000256" key="1">
    <source>
        <dbReference type="SAM" id="MobiDB-lite"/>
    </source>
</evidence>
<feature type="domain" description="C2H2-type" evidence="2">
    <location>
        <begin position="74"/>
        <end position="95"/>
    </location>
</feature>
<dbReference type="PROSITE" id="PS00028">
    <property type="entry name" value="ZINC_FINGER_C2H2_1"/>
    <property type="match status" value="1"/>
</dbReference>